<keyword evidence="3" id="KW-1185">Reference proteome</keyword>
<reference evidence="2" key="1">
    <citation type="journal article" date="2020" name="Fungal Divers.">
        <title>Resolving the Mortierellaceae phylogeny through synthesis of multi-gene phylogenetics and phylogenomics.</title>
        <authorList>
            <person name="Vandepol N."/>
            <person name="Liber J."/>
            <person name="Desiro A."/>
            <person name="Na H."/>
            <person name="Kennedy M."/>
            <person name="Barry K."/>
            <person name="Grigoriev I.V."/>
            <person name="Miller A.N."/>
            <person name="O'Donnell K."/>
            <person name="Stajich J.E."/>
            <person name="Bonito G."/>
        </authorList>
    </citation>
    <scope>NUCLEOTIDE SEQUENCE</scope>
    <source>
        <strain evidence="2">KOD1015</strain>
    </source>
</reference>
<dbReference type="Proteomes" id="UP000780801">
    <property type="component" value="Unassembled WGS sequence"/>
</dbReference>
<evidence type="ECO:0000313" key="2">
    <source>
        <dbReference type="EMBL" id="KAF9575617.1"/>
    </source>
</evidence>
<feature type="signal peptide" evidence="1">
    <location>
        <begin position="1"/>
        <end position="18"/>
    </location>
</feature>
<sequence length="67" mass="7111">MRFLAVLLVAALAVAVTAAPVVESESDAAQAGQVKPLNCPCGPGKRDPWHPGCLKKRTKFYLPMGSF</sequence>
<evidence type="ECO:0000256" key="1">
    <source>
        <dbReference type="SAM" id="SignalP"/>
    </source>
</evidence>
<protein>
    <submittedName>
        <fullName evidence="2">Uncharacterized protein</fullName>
    </submittedName>
</protein>
<dbReference type="OrthoDB" id="2430266at2759"/>
<name>A0A9P6FKK7_9FUNG</name>
<dbReference type="EMBL" id="JAABOA010005590">
    <property type="protein sequence ID" value="KAF9575617.1"/>
    <property type="molecule type" value="Genomic_DNA"/>
</dbReference>
<gene>
    <name evidence="2" type="ORF">BGW38_008206</name>
</gene>
<comment type="caution">
    <text evidence="2">The sequence shown here is derived from an EMBL/GenBank/DDBJ whole genome shotgun (WGS) entry which is preliminary data.</text>
</comment>
<organism evidence="2 3">
    <name type="scientific">Lunasporangiospora selenospora</name>
    <dbReference type="NCBI Taxonomy" id="979761"/>
    <lineage>
        <taxon>Eukaryota</taxon>
        <taxon>Fungi</taxon>
        <taxon>Fungi incertae sedis</taxon>
        <taxon>Mucoromycota</taxon>
        <taxon>Mortierellomycotina</taxon>
        <taxon>Mortierellomycetes</taxon>
        <taxon>Mortierellales</taxon>
        <taxon>Mortierellaceae</taxon>
        <taxon>Lunasporangiospora</taxon>
    </lineage>
</organism>
<feature type="chain" id="PRO_5040282858" evidence="1">
    <location>
        <begin position="19"/>
        <end position="67"/>
    </location>
</feature>
<accession>A0A9P6FKK7</accession>
<proteinExistence type="predicted"/>
<evidence type="ECO:0000313" key="3">
    <source>
        <dbReference type="Proteomes" id="UP000780801"/>
    </source>
</evidence>
<keyword evidence="1" id="KW-0732">Signal</keyword>
<dbReference type="AlphaFoldDB" id="A0A9P6FKK7"/>